<evidence type="ECO:0000256" key="4">
    <source>
        <dbReference type="ARBA" id="ARBA00022771"/>
    </source>
</evidence>
<evidence type="ECO:0000256" key="5">
    <source>
        <dbReference type="ARBA" id="ARBA00022833"/>
    </source>
</evidence>
<dbReference type="PANTHER" id="PTHR23194">
    <property type="entry name" value="PYGOPUS"/>
    <property type="match status" value="1"/>
</dbReference>
<keyword evidence="12" id="KW-1185">Reference proteome</keyword>
<dbReference type="InterPro" id="IPR011011">
    <property type="entry name" value="Znf_FYVE_PHD"/>
</dbReference>
<evidence type="ECO:0000259" key="10">
    <source>
        <dbReference type="PROSITE" id="PS50016"/>
    </source>
</evidence>
<dbReference type="PROSITE" id="PS50016">
    <property type="entry name" value="ZF_PHD_2"/>
    <property type="match status" value="1"/>
</dbReference>
<dbReference type="GeneTree" id="ENSGT00530000063948"/>
<reference evidence="11" key="1">
    <citation type="submission" date="2025-08" db="UniProtKB">
        <authorList>
            <consortium name="Ensembl"/>
        </authorList>
    </citation>
    <scope>IDENTIFICATION</scope>
</reference>
<keyword evidence="4 8" id="KW-0863">Zinc-finger</keyword>
<organism evidence="11 12">
    <name type="scientific">Paramormyrops kingsleyae</name>
    <dbReference type="NCBI Taxonomy" id="1676925"/>
    <lineage>
        <taxon>Eukaryota</taxon>
        <taxon>Metazoa</taxon>
        <taxon>Chordata</taxon>
        <taxon>Craniata</taxon>
        <taxon>Vertebrata</taxon>
        <taxon>Euteleostomi</taxon>
        <taxon>Actinopterygii</taxon>
        <taxon>Neopterygii</taxon>
        <taxon>Teleostei</taxon>
        <taxon>Osteoglossocephala</taxon>
        <taxon>Osteoglossomorpha</taxon>
        <taxon>Osteoglossiformes</taxon>
        <taxon>Mormyridae</taxon>
        <taxon>Paramormyrops</taxon>
    </lineage>
</organism>
<dbReference type="STRING" id="1676925.ENSPKIP00000004943"/>
<dbReference type="InterPro" id="IPR052475">
    <property type="entry name" value="Wnt_Signal_Transd_Protein"/>
</dbReference>
<dbReference type="CDD" id="cd15635">
    <property type="entry name" value="PHD_PYGO1"/>
    <property type="match status" value="1"/>
</dbReference>
<dbReference type="AlphaFoldDB" id="A0A3B3QFN4"/>
<dbReference type="InterPro" id="IPR019786">
    <property type="entry name" value="Zinc_finger_PHD-type_CS"/>
</dbReference>
<keyword evidence="2" id="KW-0879">Wnt signaling pathway</keyword>
<feature type="compositionally biased region" description="Gly residues" evidence="9">
    <location>
        <begin position="18"/>
        <end position="27"/>
    </location>
</feature>
<dbReference type="SMART" id="SM00249">
    <property type="entry name" value="PHD"/>
    <property type="match status" value="1"/>
</dbReference>
<dbReference type="GO" id="GO:0016055">
    <property type="term" value="P:Wnt signaling pathway"/>
    <property type="evidence" value="ECO:0007669"/>
    <property type="project" value="UniProtKB-KW"/>
</dbReference>
<dbReference type="Gene3D" id="3.30.40.10">
    <property type="entry name" value="Zinc/RING finger domain, C3HC4 (zinc finger)"/>
    <property type="match status" value="1"/>
</dbReference>
<evidence type="ECO:0000256" key="9">
    <source>
        <dbReference type="SAM" id="MobiDB-lite"/>
    </source>
</evidence>
<comment type="subcellular location">
    <subcellularLocation>
        <location evidence="1">Nucleus</location>
    </subcellularLocation>
</comment>
<feature type="domain" description="PHD-type" evidence="10">
    <location>
        <begin position="354"/>
        <end position="412"/>
    </location>
</feature>
<evidence type="ECO:0000256" key="1">
    <source>
        <dbReference type="ARBA" id="ARBA00004123"/>
    </source>
</evidence>
<dbReference type="FunFam" id="3.30.40.10:FF:000107">
    <property type="entry name" value="pygopus homolog 1"/>
    <property type="match status" value="1"/>
</dbReference>
<evidence type="ECO:0000256" key="8">
    <source>
        <dbReference type="PROSITE-ProRule" id="PRU00146"/>
    </source>
</evidence>
<dbReference type="SUPFAM" id="SSF57903">
    <property type="entry name" value="FYVE/PHD zinc finger"/>
    <property type="match status" value="1"/>
</dbReference>
<dbReference type="GO" id="GO:0005634">
    <property type="term" value="C:nucleus"/>
    <property type="evidence" value="ECO:0007669"/>
    <property type="project" value="UniProtKB-SubCell"/>
</dbReference>
<dbReference type="Pfam" id="PF00628">
    <property type="entry name" value="PHD"/>
    <property type="match status" value="1"/>
</dbReference>
<reference evidence="11" key="2">
    <citation type="submission" date="2025-09" db="UniProtKB">
        <authorList>
            <consortium name="Ensembl"/>
        </authorList>
    </citation>
    <scope>IDENTIFICATION</scope>
</reference>
<evidence type="ECO:0000256" key="6">
    <source>
        <dbReference type="ARBA" id="ARBA00023242"/>
    </source>
</evidence>
<proteinExistence type="predicted"/>
<dbReference type="OrthoDB" id="270215at2759"/>
<name>A0A3B3QFN4_9TELE</name>
<comment type="function">
    <text evidence="7">Involved in signal transduction through the Wnt pathway.</text>
</comment>
<dbReference type="CTD" id="26108"/>
<feature type="region of interest" description="Disordered" evidence="9">
    <location>
        <begin position="1"/>
        <end position="71"/>
    </location>
</feature>
<dbReference type="PANTHER" id="PTHR23194:SF3">
    <property type="entry name" value="PYGOPUS HOMOLOG 1"/>
    <property type="match status" value="1"/>
</dbReference>
<keyword evidence="5" id="KW-0862">Zinc</keyword>
<feature type="compositionally biased region" description="Basic and acidic residues" evidence="9">
    <location>
        <begin position="1"/>
        <end position="11"/>
    </location>
</feature>
<dbReference type="KEGG" id="pki:111845046"/>
<feature type="region of interest" description="Disordered" evidence="9">
    <location>
        <begin position="177"/>
        <end position="198"/>
    </location>
</feature>
<dbReference type="InterPro" id="IPR013083">
    <property type="entry name" value="Znf_RING/FYVE/PHD"/>
</dbReference>
<evidence type="ECO:0000313" key="12">
    <source>
        <dbReference type="Proteomes" id="UP000261540"/>
    </source>
</evidence>
<dbReference type="PROSITE" id="PS01359">
    <property type="entry name" value="ZF_PHD_1"/>
    <property type="match status" value="1"/>
</dbReference>
<evidence type="ECO:0000256" key="3">
    <source>
        <dbReference type="ARBA" id="ARBA00022723"/>
    </source>
</evidence>
<feature type="region of interest" description="Disordered" evidence="9">
    <location>
        <begin position="227"/>
        <end position="264"/>
    </location>
</feature>
<evidence type="ECO:0000313" key="11">
    <source>
        <dbReference type="Ensembl" id="ENSPKIP00000004943.1"/>
    </source>
</evidence>
<sequence>MSTEQDKDALSLKRNRGGDGGLDGLAGPGVLLASPDKKKRKSNTQPASFPPLSEYAPPPNPSADHLVASNPFDDSYNAPSFKPLPSGNAYPGHSHYPGLSSYAPHRMPPHVPPRVPSPYGGPYQVRSQLHPFAQNQMGMGFVRAPGFGYPHPESTAYGNQPGFNTGVPLARSQPYRASHGDAFSQGPPQMLNRGTNCDGPAFGPEGSVGVNVAMRTCVDPRAGFALQQSNQQPEPPVPKQELGEAAGRGVSHGSSPQKQGPILEERSCHEAAPDLKAKGRNAPVCQEPAHPHAIDKLNGIISPSADALKNSPQPCGPKDVPPRAGRKRHGSGGGGGNKTVVKPSRPGPCSADPIYPCGICLNEVNDDQEAIMCEASCQKWFHRICTGMTETAYNLLTAEASAVWGCDVCMEDKGAQLLRTRDLAAPPAVTSEG</sequence>
<dbReference type="GO" id="GO:0008270">
    <property type="term" value="F:zinc ion binding"/>
    <property type="evidence" value="ECO:0007669"/>
    <property type="project" value="UniProtKB-KW"/>
</dbReference>
<evidence type="ECO:0000256" key="2">
    <source>
        <dbReference type="ARBA" id="ARBA00022687"/>
    </source>
</evidence>
<keyword evidence="3" id="KW-0479">Metal-binding</keyword>
<dbReference type="InterPro" id="IPR001965">
    <property type="entry name" value="Znf_PHD"/>
</dbReference>
<dbReference type="Ensembl" id="ENSPKIT00000028935.1">
    <property type="protein sequence ID" value="ENSPKIP00000004943.1"/>
    <property type="gene ID" value="ENSPKIG00000021833.1"/>
</dbReference>
<dbReference type="InterPro" id="IPR019787">
    <property type="entry name" value="Znf_PHD-finger"/>
</dbReference>
<evidence type="ECO:0000256" key="7">
    <source>
        <dbReference type="ARBA" id="ARBA00037400"/>
    </source>
</evidence>
<feature type="region of interest" description="Disordered" evidence="9">
    <location>
        <begin position="303"/>
        <end position="347"/>
    </location>
</feature>
<accession>A0A3B3QFN4</accession>
<keyword evidence="6" id="KW-0539">Nucleus</keyword>
<protein>
    <submittedName>
        <fullName evidence="11">Pygopus family PHD finger 1</fullName>
    </submittedName>
</protein>
<dbReference type="Proteomes" id="UP000261540">
    <property type="component" value="Unplaced"/>
</dbReference>